<accession>A0AAN9RBP3</accession>
<evidence type="ECO:0000313" key="2">
    <source>
        <dbReference type="Proteomes" id="UP001367508"/>
    </source>
</evidence>
<gene>
    <name evidence="1" type="ORF">VNO77_02874</name>
</gene>
<dbReference type="Proteomes" id="UP001367508">
    <property type="component" value="Unassembled WGS sequence"/>
</dbReference>
<name>A0AAN9RBP3_CANGL</name>
<evidence type="ECO:0000313" key="1">
    <source>
        <dbReference type="EMBL" id="KAK7360858.1"/>
    </source>
</evidence>
<comment type="caution">
    <text evidence="1">The sequence shown here is derived from an EMBL/GenBank/DDBJ whole genome shotgun (WGS) entry which is preliminary data.</text>
</comment>
<protein>
    <submittedName>
        <fullName evidence="1">Uncharacterized protein</fullName>
    </submittedName>
</protein>
<organism evidence="1 2">
    <name type="scientific">Canavalia gladiata</name>
    <name type="common">Sword bean</name>
    <name type="synonym">Dolichos gladiatus</name>
    <dbReference type="NCBI Taxonomy" id="3824"/>
    <lineage>
        <taxon>Eukaryota</taxon>
        <taxon>Viridiplantae</taxon>
        <taxon>Streptophyta</taxon>
        <taxon>Embryophyta</taxon>
        <taxon>Tracheophyta</taxon>
        <taxon>Spermatophyta</taxon>
        <taxon>Magnoliopsida</taxon>
        <taxon>eudicotyledons</taxon>
        <taxon>Gunneridae</taxon>
        <taxon>Pentapetalae</taxon>
        <taxon>rosids</taxon>
        <taxon>fabids</taxon>
        <taxon>Fabales</taxon>
        <taxon>Fabaceae</taxon>
        <taxon>Papilionoideae</taxon>
        <taxon>50 kb inversion clade</taxon>
        <taxon>NPAAA clade</taxon>
        <taxon>indigoferoid/millettioid clade</taxon>
        <taxon>Phaseoleae</taxon>
        <taxon>Canavalia</taxon>
    </lineage>
</organism>
<dbReference type="EMBL" id="JAYMYQ010000001">
    <property type="protein sequence ID" value="KAK7360858.1"/>
    <property type="molecule type" value="Genomic_DNA"/>
</dbReference>
<proteinExistence type="predicted"/>
<keyword evidence="2" id="KW-1185">Reference proteome</keyword>
<reference evidence="1 2" key="1">
    <citation type="submission" date="2024-01" db="EMBL/GenBank/DDBJ databases">
        <title>The genomes of 5 underutilized Papilionoideae crops provide insights into root nodulation and disease resistanc.</title>
        <authorList>
            <person name="Jiang F."/>
        </authorList>
    </citation>
    <scope>NUCLEOTIDE SEQUENCE [LARGE SCALE GENOMIC DNA]</scope>
    <source>
        <strain evidence="1">LVBAO_FW01</strain>
        <tissue evidence="1">Leaves</tissue>
    </source>
</reference>
<sequence>MWWCPRRGLRVQSLGAFVMSSRCRVLASSIREKGFCIVYIPLLYVGGSVNAEREREVVYVTKMGDGSGARRGRIERGLLARWHGKRGRENHAGGKGEDVCPLSFCDRKVVDMNLCLAK</sequence>
<dbReference type="AlphaFoldDB" id="A0AAN9RBP3"/>